<proteinExistence type="predicted"/>
<reference evidence="1" key="1">
    <citation type="submission" date="2023-06" db="EMBL/GenBank/DDBJ databases">
        <title>Genome-scale phylogeny and comparative genomics of the fungal order Sordariales.</title>
        <authorList>
            <consortium name="Lawrence Berkeley National Laboratory"/>
            <person name="Hensen N."/>
            <person name="Bonometti L."/>
            <person name="Westerberg I."/>
            <person name="Brannstrom I.O."/>
            <person name="Guillou S."/>
            <person name="Cros-Aarteil S."/>
            <person name="Calhoun S."/>
            <person name="Haridas S."/>
            <person name="Kuo A."/>
            <person name="Mondo S."/>
            <person name="Pangilinan J."/>
            <person name="Riley R."/>
            <person name="Labutti K."/>
            <person name="Andreopoulos B."/>
            <person name="Lipzen A."/>
            <person name="Chen C."/>
            <person name="Yanf M."/>
            <person name="Daum C."/>
            <person name="Ng V."/>
            <person name="Clum A."/>
            <person name="Steindorff A."/>
            <person name="Ohm R."/>
            <person name="Martin F."/>
            <person name="Silar P."/>
            <person name="Natvig D."/>
            <person name="Lalanne C."/>
            <person name="Gautier V."/>
            <person name="Ament-Velasquez S.L."/>
            <person name="Kruys A."/>
            <person name="Hutchinson M.I."/>
            <person name="Powell A.J."/>
            <person name="Barry K."/>
            <person name="Miller A.N."/>
            <person name="Grigoriev I.V."/>
            <person name="Debuchy R."/>
            <person name="Gladieux P."/>
            <person name="Thoren M.H."/>
            <person name="Johannesson H."/>
        </authorList>
    </citation>
    <scope>NUCLEOTIDE SEQUENCE</scope>
    <source>
        <strain evidence="1">CBS 540.89</strain>
    </source>
</reference>
<evidence type="ECO:0008006" key="3">
    <source>
        <dbReference type="Google" id="ProtNLM"/>
    </source>
</evidence>
<comment type="caution">
    <text evidence="1">The sequence shown here is derived from an EMBL/GenBank/DDBJ whole genome shotgun (WGS) entry which is preliminary data.</text>
</comment>
<evidence type="ECO:0000313" key="2">
    <source>
        <dbReference type="Proteomes" id="UP001172159"/>
    </source>
</evidence>
<dbReference type="Proteomes" id="UP001172159">
    <property type="component" value="Unassembled WGS sequence"/>
</dbReference>
<sequence>MMDFAVLSWRWDGDLKTRGSKNIASAIYQAKRMGVRYLFLDLVSIDQSLSGEALIQQVVEFSSLYSTIPVIAAYDMEGEEFEDTMYRPWIFNEARLYRYNPTKMVYVGHSNQGTKHDPGSSPFGGEPILGVDIWRYEFGKTLGHVWTGSFIETIIGVLCDKIGMSDVSDLKFIIPPYARVFTTAYRKMSRNDYLLTAAILCRVHAPPRGKLNWDAGAMDYGRYSFKEVNSEGSSSSWTWYGIFLDGTRIGLWKHKYNEWLDYDWYLFDVLPDAERLIFNALGLSDSDWGEFIAQVEARRHCLVIDREDKVPVPKVEIVAVTLP</sequence>
<evidence type="ECO:0000313" key="1">
    <source>
        <dbReference type="EMBL" id="KAK0736688.1"/>
    </source>
</evidence>
<dbReference type="EMBL" id="JAUKTV010000006">
    <property type="protein sequence ID" value="KAK0736688.1"/>
    <property type="molecule type" value="Genomic_DNA"/>
</dbReference>
<organism evidence="1 2">
    <name type="scientific">Apiosordaria backusii</name>
    <dbReference type="NCBI Taxonomy" id="314023"/>
    <lineage>
        <taxon>Eukaryota</taxon>
        <taxon>Fungi</taxon>
        <taxon>Dikarya</taxon>
        <taxon>Ascomycota</taxon>
        <taxon>Pezizomycotina</taxon>
        <taxon>Sordariomycetes</taxon>
        <taxon>Sordariomycetidae</taxon>
        <taxon>Sordariales</taxon>
        <taxon>Lasiosphaeriaceae</taxon>
        <taxon>Apiosordaria</taxon>
    </lineage>
</organism>
<gene>
    <name evidence="1" type="ORF">B0T21DRAFT_384164</name>
</gene>
<keyword evidence="2" id="KW-1185">Reference proteome</keyword>
<name>A0AA40BM59_9PEZI</name>
<dbReference type="AlphaFoldDB" id="A0AA40BM59"/>
<accession>A0AA40BM59</accession>
<protein>
    <recommendedName>
        <fullName evidence="3">Heterokaryon incompatibility domain-containing protein</fullName>
    </recommendedName>
</protein>